<name>A0A9N9J924_9GLOM</name>
<dbReference type="GO" id="GO:0008270">
    <property type="term" value="F:zinc ion binding"/>
    <property type="evidence" value="ECO:0007669"/>
    <property type="project" value="UniProtKB-KW"/>
</dbReference>
<dbReference type="EMBL" id="CAJVPQ010027197">
    <property type="protein sequence ID" value="CAG8770598.1"/>
    <property type="molecule type" value="Genomic_DNA"/>
</dbReference>
<proteinExistence type="predicted"/>
<comment type="caution">
    <text evidence="3">The sequence shown here is derived from an EMBL/GenBank/DDBJ whole genome shotgun (WGS) entry which is preliminary data.</text>
</comment>
<evidence type="ECO:0000313" key="4">
    <source>
        <dbReference type="Proteomes" id="UP000789570"/>
    </source>
</evidence>
<keyword evidence="1" id="KW-0479">Metal-binding</keyword>
<sequence length="160" mass="19214">MFSCPFQQCKQTFLYRSALREHTKTHQCQVYWETLNRISEIFHNVEENIIKYSENENITVEDQKMENKYTNTNEDEFNEYIFSKVNEFNDINVGRNNINEIPSEEYITEDSEEPEEKFIHDYTLQTPEIIYQIISIDTRSISKCNISQFPDDAYADFMEL</sequence>
<evidence type="ECO:0000313" key="3">
    <source>
        <dbReference type="EMBL" id="CAG8770598.1"/>
    </source>
</evidence>
<feature type="domain" description="C2H2-type" evidence="2">
    <location>
        <begin position="2"/>
        <end position="26"/>
    </location>
</feature>
<dbReference type="Proteomes" id="UP000789570">
    <property type="component" value="Unassembled WGS sequence"/>
</dbReference>
<dbReference type="PROSITE" id="PS50157">
    <property type="entry name" value="ZINC_FINGER_C2H2_2"/>
    <property type="match status" value="1"/>
</dbReference>
<feature type="non-terminal residue" evidence="3">
    <location>
        <position position="160"/>
    </location>
</feature>
<evidence type="ECO:0000256" key="1">
    <source>
        <dbReference type="PROSITE-ProRule" id="PRU00042"/>
    </source>
</evidence>
<reference evidence="3" key="1">
    <citation type="submission" date="2021-06" db="EMBL/GenBank/DDBJ databases">
        <authorList>
            <person name="Kallberg Y."/>
            <person name="Tangrot J."/>
            <person name="Rosling A."/>
        </authorList>
    </citation>
    <scope>NUCLEOTIDE SEQUENCE</scope>
    <source>
        <strain evidence="3">UK204</strain>
    </source>
</reference>
<keyword evidence="1" id="KW-0862">Zinc</keyword>
<evidence type="ECO:0000259" key="2">
    <source>
        <dbReference type="PROSITE" id="PS50157"/>
    </source>
</evidence>
<dbReference type="AlphaFoldDB" id="A0A9N9J924"/>
<keyword evidence="1" id="KW-0863">Zinc-finger</keyword>
<protein>
    <submittedName>
        <fullName evidence="3">13538_t:CDS:1</fullName>
    </submittedName>
</protein>
<dbReference type="SMART" id="SM00355">
    <property type="entry name" value="ZnF_C2H2"/>
    <property type="match status" value="1"/>
</dbReference>
<dbReference type="InterPro" id="IPR013087">
    <property type="entry name" value="Znf_C2H2_type"/>
</dbReference>
<gene>
    <name evidence="3" type="ORF">FCALED_LOCUS17516</name>
</gene>
<dbReference type="Gene3D" id="3.30.160.60">
    <property type="entry name" value="Classic Zinc Finger"/>
    <property type="match status" value="1"/>
</dbReference>
<dbReference type="PROSITE" id="PS00028">
    <property type="entry name" value="ZINC_FINGER_C2H2_1"/>
    <property type="match status" value="1"/>
</dbReference>
<keyword evidence="4" id="KW-1185">Reference proteome</keyword>
<accession>A0A9N9J924</accession>
<organism evidence="3 4">
    <name type="scientific">Funneliformis caledonium</name>
    <dbReference type="NCBI Taxonomy" id="1117310"/>
    <lineage>
        <taxon>Eukaryota</taxon>
        <taxon>Fungi</taxon>
        <taxon>Fungi incertae sedis</taxon>
        <taxon>Mucoromycota</taxon>
        <taxon>Glomeromycotina</taxon>
        <taxon>Glomeromycetes</taxon>
        <taxon>Glomerales</taxon>
        <taxon>Glomeraceae</taxon>
        <taxon>Funneliformis</taxon>
    </lineage>
</organism>